<dbReference type="AlphaFoldDB" id="A0A897MXH0"/>
<dbReference type="PANTHER" id="PTHR38811:SF1">
    <property type="entry name" value="UPF0284 PROTEIN SLL1500"/>
    <property type="match status" value="1"/>
</dbReference>
<protein>
    <recommendedName>
        <fullName evidence="1">UPF0284 protein HSR121_2499</fullName>
    </recommendedName>
</protein>
<name>A0A897MXH0_9EURY</name>
<reference evidence="2" key="1">
    <citation type="submission" date="2020-11" db="EMBL/GenBank/DDBJ databases">
        <title>Carbohydrate-dependent, anaerobic sulfur respiration: A novel catabolism in halophilic archaea.</title>
        <authorList>
            <person name="Sorokin D.Y."/>
            <person name="Messina E."/>
            <person name="Smedile F."/>
            <person name="La Cono V."/>
            <person name="Hallsworth J.E."/>
            <person name="Yakimov M.M."/>
        </authorList>
    </citation>
    <scope>NUCLEOTIDE SEQUENCE</scope>
    <source>
        <strain evidence="2">HSR12-1</strain>
    </source>
</reference>
<dbReference type="Proteomes" id="UP000663525">
    <property type="component" value="Chromosome"/>
</dbReference>
<gene>
    <name evidence="2" type="primary">cobT</name>
    <name evidence="2" type="ORF">HSR121_2499</name>
</gene>
<dbReference type="NCBIfam" id="NF003372">
    <property type="entry name" value="PRK04447.1-5"/>
    <property type="match status" value="1"/>
</dbReference>
<dbReference type="HAMAP" id="MF_01086">
    <property type="entry name" value="UPF0284"/>
    <property type="match status" value="1"/>
</dbReference>
<sequence>METECGIERRAETEHGIKRHVETERGGIAVMGLVVGTTETATIEGLSAAGADPEAMWHTPAADAELLAYGDVLEAPAVPVSPSGCPTPALITRAVRELVGFDLVAIDAGLGVETAAPTVALGSEPGRDIRKPTAVPGAASLWERGRRYGRRLPVEQLTLAESVPGGTTTALAVGDALGIDLSVSSSLLENPIERKRRVVTAALATSGYSPGELEGRPREALAAVGDPVLAVLAGVAAGALESGTDLLLAGGTQQLAVAGLLRADGVDRPLTVATTPFVVDDPSADVREAAERLGVDLVVTDPGFEEASGPVFERYRAGEAKEGAGMGGALAAATRENVSMSSVRDRITTLYERLSGATTHA</sequence>
<evidence type="ECO:0000256" key="1">
    <source>
        <dbReference type="HAMAP-Rule" id="MF_01086"/>
    </source>
</evidence>
<dbReference type="NCBIfam" id="TIGR00303">
    <property type="entry name" value="nicotinate mononucleotide-dependent phosphoribosyltransferase CobT"/>
    <property type="match status" value="1"/>
</dbReference>
<dbReference type="SUPFAM" id="SSF52733">
    <property type="entry name" value="Nicotinate mononucleotide:5,6-dimethylbenzimidazole phosphoribosyltransferase (CobT)"/>
    <property type="match status" value="1"/>
</dbReference>
<dbReference type="PANTHER" id="PTHR38811">
    <property type="match status" value="1"/>
</dbReference>
<keyword evidence="2" id="KW-0328">Glycosyltransferase</keyword>
<comment type="similarity">
    <text evidence="1">Belongs to the UPF0284 family.</text>
</comment>
<keyword evidence="2" id="KW-0808">Transferase</keyword>
<dbReference type="EMBL" id="CP064787">
    <property type="protein sequence ID" value="QSG06820.1"/>
    <property type="molecule type" value="Genomic_DNA"/>
</dbReference>
<accession>A0A897MXH0</accession>
<dbReference type="InterPro" id="IPR036087">
    <property type="entry name" value="Nict_dMeBzImd_PRibTrfase_sf"/>
</dbReference>
<proteinExistence type="inferred from homology"/>
<dbReference type="NCBIfam" id="NF003371">
    <property type="entry name" value="PRK04447.1-4"/>
    <property type="match status" value="1"/>
</dbReference>
<evidence type="ECO:0000313" key="2">
    <source>
        <dbReference type="EMBL" id="QSG06820.1"/>
    </source>
</evidence>
<evidence type="ECO:0000313" key="3">
    <source>
        <dbReference type="Proteomes" id="UP000663525"/>
    </source>
</evidence>
<dbReference type="InterPro" id="IPR002805">
    <property type="entry name" value="Nict_dMeBzImd_PRibTrfase_arc"/>
</dbReference>
<dbReference type="Gene3D" id="3.40.50.10210">
    <property type="match status" value="1"/>
</dbReference>
<organism evidence="2 3">
    <name type="scientific">Halapricum desulfuricans</name>
    <dbReference type="NCBI Taxonomy" id="2841257"/>
    <lineage>
        <taxon>Archaea</taxon>
        <taxon>Methanobacteriati</taxon>
        <taxon>Methanobacteriota</taxon>
        <taxon>Stenosarchaea group</taxon>
        <taxon>Halobacteria</taxon>
        <taxon>Halobacteriales</taxon>
        <taxon>Haloarculaceae</taxon>
        <taxon>Halapricum</taxon>
    </lineage>
</organism>
<dbReference type="GO" id="GO:0008939">
    <property type="term" value="F:nicotinate-nucleotide-dimethylbenzimidazole phosphoribosyltransferase activity"/>
    <property type="evidence" value="ECO:0007669"/>
    <property type="project" value="InterPro"/>
</dbReference>